<sequence length="178" mass="19644">MASIISHAIVGLAAASVVSHGEMPLRFWVLSALCPVLPDADVVTFHFGIPYSHFLGHRGFFHSFVFALLLGGVVATFFFSREAPLFTQRWLLLCGYFSLLTATHGILDAMTDGGMGIALFSPFDTTRYFLPWTPIKVSPIGIKSFFSPWGARVILSEAVWIWIPAALMVIAARLLFHK</sequence>
<reference evidence="2" key="1">
    <citation type="journal article" date="2021" name="bioRxiv">
        <title>Unraveling nitrogen, sulfur and carbon metabolic pathways and microbial community transcriptional responses to substrate deprivation and toxicity stresses in a bioreactor mimicking anoxic brackish coastal sediment conditions.</title>
        <authorList>
            <person name="Martins P.D."/>
            <person name="Echeveste M.J."/>
            <person name="Arshad A."/>
            <person name="Kurth J."/>
            <person name="Ouboter H."/>
            <person name="Jetten M.S.M."/>
            <person name="Welte C.U."/>
        </authorList>
    </citation>
    <scope>NUCLEOTIDE SEQUENCE</scope>
    <source>
        <strain evidence="2">MAG_39</strain>
    </source>
</reference>
<feature type="transmembrane region" description="Helical" evidence="1">
    <location>
        <begin position="159"/>
        <end position="176"/>
    </location>
</feature>
<dbReference type="InterPro" id="IPR007404">
    <property type="entry name" value="YdjM-like"/>
</dbReference>
<evidence type="ECO:0000313" key="2">
    <source>
        <dbReference type="EMBL" id="MBZ0158179.1"/>
    </source>
</evidence>
<dbReference type="Pfam" id="PF04307">
    <property type="entry name" value="YdjM"/>
    <property type="match status" value="1"/>
</dbReference>
<dbReference type="EMBL" id="JAIOIV010000138">
    <property type="protein sequence ID" value="MBZ0158179.1"/>
    <property type="molecule type" value="Genomic_DNA"/>
</dbReference>
<reference evidence="2" key="2">
    <citation type="submission" date="2021-08" db="EMBL/GenBank/DDBJ databases">
        <authorList>
            <person name="Dalcin Martins P."/>
        </authorList>
    </citation>
    <scope>NUCLEOTIDE SEQUENCE</scope>
    <source>
        <strain evidence="2">MAG_39</strain>
    </source>
</reference>
<keyword evidence="1" id="KW-0812">Transmembrane</keyword>
<organism evidence="2 3">
    <name type="scientific">Candidatus Nitrobium versatile</name>
    <dbReference type="NCBI Taxonomy" id="2884831"/>
    <lineage>
        <taxon>Bacteria</taxon>
        <taxon>Pseudomonadati</taxon>
        <taxon>Nitrospirota</taxon>
        <taxon>Nitrospiria</taxon>
        <taxon>Nitrospirales</taxon>
        <taxon>Nitrospiraceae</taxon>
        <taxon>Candidatus Nitrobium</taxon>
    </lineage>
</organism>
<dbReference type="AlphaFoldDB" id="A0A953M3A5"/>
<dbReference type="GO" id="GO:0016787">
    <property type="term" value="F:hydrolase activity"/>
    <property type="evidence" value="ECO:0007669"/>
    <property type="project" value="UniProtKB-KW"/>
</dbReference>
<feature type="transmembrane region" description="Helical" evidence="1">
    <location>
        <begin position="90"/>
        <end position="107"/>
    </location>
</feature>
<name>A0A953M3A5_9BACT</name>
<comment type="caution">
    <text evidence="2">The sequence shown here is derived from an EMBL/GenBank/DDBJ whole genome shotgun (WGS) entry which is preliminary data.</text>
</comment>
<dbReference type="PANTHER" id="PTHR35531:SF1">
    <property type="entry name" value="INNER MEMBRANE PROTEIN YBCI-RELATED"/>
    <property type="match status" value="1"/>
</dbReference>
<keyword evidence="1" id="KW-1133">Transmembrane helix</keyword>
<protein>
    <submittedName>
        <fullName evidence="2">Metal-dependent hydrolase</fullName>
    </submittedName>
</protein>
<proteinExistence type="predicted"/>
<accession>A0A953M3A5</accession>
<dbReference type="PANTHER" id="PTHR35531">
    <property type="entry name" value="INNER MEMBRANE PROTEIN YBCI-RELATED"/>
    <property type="match status" value="1"/>
</dbReference>
<keyword evidence="2" id="KW-0378">Hydrolase</keyword>
<feature type="transmembrane region" description="Helical" evidence="1">
    <location>
        <begin position="60"/>
        <end position="78"/>
    </location>
</feature>
<evidence type="ECO:0000256" key="1">
    <source>
        <dbReference type="SAM" id="Phobius"/>
    </source>
</evidence>
<evidence type="ECO:0000313" key="3">
    <source>
        <dbReference type="Proteomes" id="UP000705867"/>
    </source>
</evidence>
<keyword evidence="1" id="KW-0472">Membrane</keyword>
<gene>
    <name evidence="2" type="ORF">K8I29_18435</name>
</gene>
<dbReference type="Proteomes" id="UP000705867">
    <property type="component" value="Unassembled WGS sequence"/>
</dbReference>